<dbReference type="NCBIfam" id="TIGR03506">
    <property type="entry name" value="FlgEFG_subfam"/>
    <property type="match status" value="2"/>
</dbReference>
<dbReference type="GO" id="GO:0071978">
    <property type="term" value="P:bacterial-type flagellum-dependent swarming motility"/>
    <property type="evidence" value="ECO:0007669"/>
    <property type="project" value="TreeGrafter"/>
</dbReference>
<keyword evidence="12" id="KW-0969">Cilium</keyword>
<dbReference type="RefSeq" id="WP_027242990.1">
    <property type="nucleotide sequence ID" value="NZ_CP012508.1"/>
</dbReference>
<comment type="similarity">
    <text evidence="2 8">Belongs to the flagella basal body rod proteins family.</text>
</comment>
<evidence type="ECO:0000259" key="9">
    <source>
        <dbReference type="Pfam" id="PF00460"/>
    </source>
</evidence>
<dbReference type="InterPro" id="IPR012834">
    <property type="entry name" value="FlgG_G_neg"/>
</dbReference>
<dbReference type="Pfam" id="PF22692">
    <property type="entry name" value="LlgE_F_G_D1"/>
    <property type="match status" value="1"/>
</dbReference>
<proteinExistence type="inferred from homology"/>
<evidence type="ECO:0000256" key="3">
    <source>
        <dbReference type="ARBA" id="ARBA00017948"/>
    </source>
</evidence>
<dbReference type="PROSITE" id="PS00588">
    <property type="entry name" value="FLAGELLA_BB_ROD"/>
    <property type="match status" value="1"/>
</dbReference>
<comment type="subunit">
    <text evidence="5 8">The basal body constitutes a major portion of the flagellar organelle and consists of four rings (L,P,S, and M) mounted on a central rod. The rod consists of about 26 subunits of FlgG in the distal portion, and FlgB, FlgC and FlgF are thought to build up the proximal portion of the rod with about 6 subunits each.</text>
</comment>
<dbReference type="SUPFAM" id="SSF117143">
    <property type="entry name" value="Flagellar hook protein flgE"/>
    <property type="match status" value="1"/>
</dbReference>
<keyword evidence="12" id="KW-0966">Cell projection</keyword>
<dbReference type="NCBIfam" id="TIGR02488">
    <property type="entry name" value="flgG_G_neg"/>
    <property type="match status" value="1"/>
</dbReference>
<dbReference type="InterPro" id="IPR001444">
    <property type="entry name" value="Flag_bb_rod_N"/>
</dbReference>
<accession>A0A6I5Y3V1</accession>
<name>A0A6I5Y3V1_PISSA</name>
<evidence type="ECO:0000259" key="11">
    <source>
        <dbReference type="Pfam" id="PF22692"/>
    </source>
</evidence>
<dbReference type="InterPro" id="IPR053967">
    <property type="entry name" value="LlgE_F_G-like_D1"/>
</dbReference>
<dbReference type="InterPro" id="IPR037925">
    <property type="entry name" value="FlgE/F/G-like"/>
</dbReference>
<dbReference type="Proteomes" id="UP000029558">
    <property type="component" value="Chromosome"/>
</dbReference>
<dbReference type="SMR" id="A0A6I5Y3V1"/>
<evidence type="ECO:0000313" key="13">
    <source>
        <dbReference type="Proteomes" id="UP000029558"/>
    </source>
</evidence>
<evidence type="ECO:0000256" key="8">
    <source>
        <dbReference type="RuleBase" id="RU362116"/>
    </source>
</evidence>
<evidence type="ECO:0000256" key="5">
    <source>
        <dbReference type="ARBA" id="ARBA00025933"/>
    </source>
</evidence>
<feature type="domain" description="Flagellar hook protein FlgE/F/G-like D1" evidence="11">
    <location>
        <begin position="97"/>
        <end position="159"/>
    </location>
</feature>
<dbReference type="Pfam" id="PF00460">
    <property type="entry name" value="Flg_bb_rod"/>
    <property type="match status" value="1"/>
</dbReference>
<evidence type="ECO:0000256" key="6">
    <source>
        <dbReference type="ARBA" id="ARBA00032912"/>
    </source>
</evidence>
<evidence type="ECO:0000256" key="1">
    <source>
        <dbReference type="ARBA" id="ARBA00004117"/>
    </source>
</evidence>
<evidence type="ECO:0000259" key="10">
    <source>
        <dbReference type="Pfam" id="PF06429"/>
    </source>
</evidence>
<dbReference type="InterPro" id="IPR019776">
    <property type="entry name" value="Flagellar_basal_body_rod_CS"/>
</dbReference>
<dbReference type="Pfam" id="PF06429">
    <property type="entry name" value="Flg_bbr_C"/>
    <property type="match status" value="1"/>
</dbReference>
<evidence type="ECO:0000256" key="2">
    <source>
        <dbReference type="ARBA" id="ARBA00009677"/>
    </source>
</evidence>
<organism evidence="12 13">
    <name type="scientific">Piscirickettsia salmonis</name>
    <dbReference type="NCBI Taxonomy" id="1238"/>
    <lineage>
        <taxon>Bacteria</taxon>
        <taxon>Pseudomonadati</taxon>
        <taxon>Pseudomonadota</taxon>
        <taxon>Gammaproteobacteria</taxon>
        <taxon>Thiotrichales</taxon>
        <taxon>Piscirickettsiaceae</taxon>
        <taxon>Piscirickettsia</taxon>
    </lineage>
</organism>
<dbReference type="OrthoDB" id="9804559at2"/>
<sequence>MIPALWISKTGLDAQNLKLQVVSNNLANVSTTGFKKDRAVFQSLFYQNVRQAGAENAEGVRLPSGLMLGRGVAVGATLKQHDPGTVQITNRTLDIRINGRGFFQITMPDGTTQYTRSGQFTRNENGTLVTAEGNPLVPQIDVPQDALTVSIGVDGQVSATTPGTVTPAVLGTIQLATFVNNAGLEPQGNNLFKETVASGAATLGNPASDAYGSTRQGELEASNVNVVEELIGLIETQRAYEMNSKSISTADGMMQFLNQTI</sequence>
<dbReference type="PANTHER" id="PTHR30435">
    <property type="entry name" value="FLAGELLAR PROTEIN"/>
    <property type="match status" value="1"/>
</dbReference>
<protein>
    <recommendedName>
        <fullName evidence="3 7">Flagellar basal-body rod protein FlgG</fullName>
    </recommendedName>
    <alternativeName>
        <fullName evidence="6 8">Distal rod protein</fullName>
    </alternativeName>
</protein>
<evidence type="ECO:0000256" key="7">
    <source>
        <dbReference type="NCBIfam" id="TIGR02488"/>
    </source>
</evidence>
<keyword evidence="12" id="KW-0282">Flagellum</keyword>
<evidence type="ECO:0000313" key="12">
    <source>
        <dbReference type="EMBL" id="ALB23095.1"/>
    </source>
</evidence>
<dbReference type="AlphaFoldDB" id="A0A6I5Y3V1"/>
<dbReference type="EMBL" id="CP012508">
    <property type="protein sequence ID" value="ALB23095.1"/>
    <property type="molecule type" value="Genomic_DNA"/>
</dbReference>
<comment type="subcellular location">
    <subcellularLocation>
        <location evidence="1 8">Bacterial flagellum basal body</location>
    </subcellularLocation>
</comment>
<keyword evidence="4 8" id="KW-0975">Bacterial flagellum</keyword>
<dbReference type="InterPro" id="IPR010930">
    <property type="entry name" value="Flg_bb/hook_C_dom"/>
</dbReference>
<dbReference type="PANTHER" id="PTHR30435:SF19">
    <property type="entry name" value="FLAGELLAR BASAL-BODY ROD PROTEIN FLGG"/>
    <property type="match status" value="1"/>
</dbReference>
<reference evidence="12 13" key="1">
    <citation type="journal article" date="2014" name="Genome Announc.">
        <title>Comparative Genome Analysis of Two Isolates of the Fish Pathogen Piscirickettsia salmonis from Different Hosts Reveals Major Differences in Virulence-Associated Secretion Systems.</title>
        <authorList>
            <person name="Bohle H."/>
            <person name="Henriquez P."/>
            <person name="Grothusen H."/>
            <person name="Navas E."/>
            <person name="Sandoval A."/>
            <person name="Bustamante F."/>
            <person name="Bustos P."/>
            <person name="Mancilla M."/>
        </authorList>
    </citation>
    <scope>NUCLEOTIDE SEQUENCE [LARGE SCALE GENOMIC DNA]</scope>
    <source>
        <strain evidence="13">B1-32597</strain>
    </source>
</reference>
<evidence type="ECO:0000256" key="4">
    <source>
        <dbReference type="ARBA" id="ARBA00023143"/>
    </source>
</evidence>
<feature type="domain" description="Flagellar basal-body/hook protein C-terminal" evidence="10">
    <location>
        <begin position="215"/>
        <end position="259"/>
    </location>
</feature>
<gene>
    <name evidence="12" type="primary">flgG</name>
    <name evidence="12" type="ORF">KU39_1915</name>
</gene>
<dbReference type="GO" id="GO:0009426">
    <property type="term" value="C:bacterial-type flagellum basal body, distal rod"/>
    <property type="evidence" value="ECO:0007669"/>
    <property type="project" value="UniProtKB-UniRule"/>
</dbReference>
<dbReference type="InterPro" id="IPR020013">
    <property type="entry name" value="Flagellar_FlgE/F/G"/>
</dbReference>
<feature type="domain" description="Flagellar basal body rod protein N-terminal" evidence="9">
    <location>
        <begin position="10"/>
        <end position="35"/>
    </location>
</feature>